<evidence type="ECO:0000313" key="5">
    <source>
        <dbReference type="Proteomes" id="UP000595857"/>
    </source>
</evidence>
<feature type="signal peptide" evidence="2">
    <location>
        <begin position="1"/>
        <end position="20"/>
    </location>
</feature>
<gene>
    <name evidence="4" type="ORF">JI748_03815</name>
</gene>
<dbReference type="CDD" id="cd00305">
    <property type="entry name" value="Cu-Zn_Superoxide_Dismutase"/>
    <property type="match status" value="1"/>
</dbReference>
<evidence type="ECO:0000256" key="2">
    <source>
        <dbReference type="SAM" id="SignalP"/>
    </source>
</evidence>
<dbReference type="PRINTS" id="PR00068">
    <property type="entry name" value="CUZNDISMTASE"/>
</dbReference>
<dbReference type="InterPro" id="IPR001424">
    <property type="entry name" value="SOD_Cu_Zn_dom"/>
</dbReference>
<dbReference type="Gene3D" id="2.60.40.200">
    <property type="entry name" value="Superoxide dismutase, copper/zinc binding domain"/>
    <property type="match status" value="1"/>
</dbReference>
<dbReference type="Proteomes" id="UP000595857">
    <property type="component" value="Chromosome"/>
</dbReference>
<accession>A0ABX7CC15</accession>
<evidence type="ECO:0000313" key="4">
    <source>
        <dbReference type="EMBL" id="QQR40150.1"/>
    </source>
</evidence>
<dbReference type="SUPFAM" id="SSF49329">
    <property type="entry name" value="Cu,Zn superoxide dismutase-like"/>
    <property type="match status" value="1"/>
</dbReference>
<dbReference type="InterPro" id="IPR024134">
    <property type="entry name" value="SOD_Cu/Zn_/chaperone"/>
</dbReference>
<dbReference type="RefSeq" id="WP_201635228.1">
    <property type="nucleotide sequence ID" value="NZ_CP068046.1"/>
</dbReference>
<name>A0ABX7CC15_9HYPH</name>
<dbReference type="InterPro" id="IPR036423">
    <property type="entry name" value="SOD-like_Cu/Zn_dom_sf"/>
</dbReference>
<comment type="similarity">
    <text evidence="1">Belongs to the Cu-Zn superoxide dismutase family.</text>
</comment>
<evidence type="ECO:0000259" key="3">
    <source>
        <dbReference type="Pfam" id="PF00080"/>
    </source>
</evidence>
<feature type="chain" id="PRO_5045698128" evidence="2">
    <location>
        <begin position="21"/>
        <end position="174"/>
    </location>
</feature>
<dbReference type="InterPro" id="IPR018152">
    <property type="entry name" value="SOD_Cu/Zn_BS"/>
</dbReference>
<protein>
    <submittedName>
        <fullName evidence="4">Superoxide dismutase family protein</fullName>
    </submittedName>
</protein>
<keyword evidence="5" id="KW-1185">Reference proteome</keyword>
<sequence>MRMITGLSLMTLLLATPVVAQEAQGTFIDLNGAEAGTVSLTQDGDSVAISGHVMGLEPGEHGIHFHTTGDCDSAAKFESAGGHFNPTEHQHGLENPEGTHAGDLPNATFDADGMAMLDLSTDTISLTEGEDGYVFDEDGTALIIHADPDDQMTDPSGNSGDRLVCAVLEAPAAE</sequence>
<dbReference type="PROSITE" id="PS00087">
    <property type="entry name" value="SOD_CU_ZN_1"/>
    <property type="match status" value="1"/>
</dbReference>
<feature type="domain" description="Superoxide dismutase copper/zinc binding" evidence="3">
    <location>
        <begin position="36"/>
        <end position="167"/>
    </location>
</feature>
<reference evidence="4 5" key="1">
    <citation type="submission" date="2021-01" db="EMBL/GenBank/DDBJ databases">
        <title>Genome seq and assembly of Devosia sp. LEGU1.</title>
        <authorList>
            <person name="Chhetri G."/>
        </authorList>
    </citation>
    <scope>NUCLEOTIDE SEQUENCE [LARGE SCALE GENOMIC DNA]</scope>
    <source>
        <strain evidence="4 5">LEGU1</strain>
    </source>
</reference>
<dbReference type="PANTHER" id="PTHR10003">
    <property type="entry name" value="SUPEROXIDE DISMUTASE CU-ZN -RELATED"/>
    <property type="match status" value="1"/>
</dbReference>
<keyword evidence="2" id="KW-0732">Signal</keyword>
<evidence type="ECO:0000256" key="1">
    <source>
        <dbReference type="ARBA" id="ARBA00010457"/>
    </source>
</evidence>
<dbReference type="Pfam" id="PF00080">
    <property type="entry name" value="Sod_Cu"/>
    <property type="match status" value="1"/>
</dbReference>
<proteinExistence type="inferred from homology"/>
<organism evidence="4 5">
    <name type="scientific">Devosia rhizoryzae</name>
    <dbReference type="NCBI Taxonomy" id="2774137"/>
    <lineage>
        <taxon>Bacteria</taxon>
        <taxon>Pseudomonadati</taxon>
        <taxon>Pseudomonadota</taxon>
        <taxon>Alphaproteobacteria</taxon>
        <taxon>Hyphomicrobiales</taxon>
        <taxon>Devosiaceae</taxon>
        <taxon>Devosia</taxon>
    </lineage>
</organism>
<dbReference type="EMBL" id="CP068046">
    <property type="protein sequence ID" value="QQR40150.1"/>
    <property type="molecule type" value="Genomic_DNA"/>
</dbReference>